<evidence type="ECO:0000313" key="1">
    <source>
        <dbReference type="EMBL" id="EME43306.1"/>
    </source>
</evidence>
<reference evidence="1 2" key="2">
    <citation type="journal article" date="2012" name="PLoS Pathog.">
        <title>Diverse lifestyles and strategies of plant pathogenesis encoded in the genomes of eighteen Dothideomycetes fungi.</title>
        <authorList>
            <person name="Ohm R.A."/>
            <person name="Feau N."/>
            <person name="Henrissat B."/>
            <person name="Schoch C.L."/>
            <person name="Horwitz B.A."/>
            <person name="Barry K.W."/>
            <person name="Condon B.J."/>
            <person name="Copeland A.C."/>
            <person name="Dhillon B."/>
            <person name="Glaser F."/>
            <person name="Hesse C.N."/>
            <person name="Kosti I."/>
            <person name="LaButti K."/>
            <person name="Lindquist E.A."/>
            <person name="Lucas S."/>
            <person name="Salamov A.A."/>
            <person name="Bradshaw R.E."/>
            <person name="Ciuffetti L."/>
            <person name="Hamelin R.C."/>
            <person name="Kema G.H.J."/>
            <person name="Lawrence C."/>
            <person name="Scott J.A."/>
            <person name="Spatafora J.W."/>
            <person name="Turgeon B.G."/>
            <person name="de Wit P.J.G.M."/>
            <person name="Zhong S."/>
            <person name="Goodwin S.B."/>
            <person name="Grigoriev I.V."/>
        </authorList>
    </citation>
    <scope>NUCLEOTIDE SEQUENCE [LARGE SCALE GENOMIC DNA]</scope>
    <source>
        <strain evidence="2">NZE10 / CBS 128990</strain>
    </source>
</reference>
<protein>
    <submittedName>
        <fullName evidence="1">Uncharacterized protein</fullName>
    </submittedName>
</protein>
<keyword evidence="2" id="KW-1185">Reference proteome</keyword>
<accession>M2YMW3</accession>
<dbReference type="AlphaFoldDB" id="M2YMW3"/>
<reference evidence="2" key="1">
    <citation type="journal article" date="2012" name="PLoS Genet.">
        <title>The genomes of the fungal plant pathogens Cladosporium fulvum and Dothistroma septosporum reveal adaptation to different hosts and lifestyles but also signatures of common ancestry.</title>
        <authorList>
            <person name="de Wit P.J.G.M."/>
            <person name="van der Burgt A."/>
            <person name="Oekmen B."/>
            <person name="Stergiopoulos I."/>
            <person name="Abd-Elsalam K.A."/>
            <person name="Aerts A.L."/>
            <person name="Bahkali A.H."/>
            <person name="Beenen H.G."/>
            <person name="Chettri P."/>
            <person name="Cox M.P."/>
            <person name="Datema E."/>
            <person name="de Vries R.P."/>
            <person name="Dhillon B."/>
            <person name="Ganley A.R."/>
            <person name="Griffiths S.A."/>
            <person name="Guo Y."/>
            <person name="Hamelin R.C."/>
            <person name="Henrissat B."/>
            <person name="Kabir M.S."/>
            <person name="Jashni M.K."/>
            <person name="Kema G."/>
            <person name="Klaubauf S."/>
            <person name="Lapidus A."/>
            <person name="Levasseur A."/>
            <person name="Lindquist E."/>
            <person name="Mehrabi R."/>
            <person name="Ohm R.A."/>
            <person name="Owen T.J."/>
            <person name="Salamov A."/>
            <person name="Schwelm A."/>
            <person name="Schijlen E."/>
            <person name="Sun H."/>
            <person name="van den Burg H.A."/>
            <person name="van Ham R.C.H.J."/>
            <person name="Zhang S."/>
            <person name="Goodwin S.B."/>
            <person name="Grigoriev I.V."/>
            <person name="Collemare J."/>
            <person name="Bradshaw R.E."/>
        </authorList>
    </citation>
    <scope>NUCLEOTIDE SEQUENCE [LARGE SCALE GENOMIC DNA]</scope>
    <source>
        <strain evidence="2">NZE10 / CBS 128990</strain>
    </source>
</reference>
<organism evidence="1 2">
    <name type="scientific">Dothistroma septosporum (strain NZE10 / CBS 128990)</name>
    <name type="common">Red band needle blight fungus</name>
    <name type="synonym">Mycosphaerella pini</name>
    <dbReference type="NCBI Taxonomy" id="675120"/>
    <lineage>
        <taxon>Eukaryota</taxon>
        <taxon>Fungi</taxon>
        <taxon>Dikarya</taxon>
        <taxon>Ascomycota</taxon>
        <taxon>Pezizomycotina</taxon>
        <taxon>Dothideomycetes</taxon>
        <taxon>Dothideomycetidae</taxon>
        <taxon>Mycosphaerellales</taxon>
        <taxon>Mycosphaerellaceae</taxon>
        <taxon>Dothistroma</taxon>
    </lineage>
</organism>
<dbReference type="HOGENOM" id="CLU_165261_0_0_1"/>
<dbReference type="EMBL" id="KB446540">
    <property type="protein sequence ID" value="EME43306.1"/>
    <property type="molecule type" value="Genomic_DNA"/>
</dbReference>
<dbReference type="OMA" id="CFGRVVL"/>
<dbReference type="STRING" id="675120.M2YMW3"/>
<sequence>MAALTELQNRWKYLFQEYLPTLAKAKDPVQAHWPVYLDHCFGRIVLDNAVGVDQPWTEVLKSPAVRNMNEAQLQKVISLAEAICSGEADLVELDENSLRLRGKIGKKRK</sequence>
<dbReference type="OrthoDB" id="1907495at2759"/>
<name>M2YMW3_DOTSN</name>
<gene>
    <name evidence="1" type="ORF">DOTSEDRAFT_109219</name>
</gene>
<dbReference type="eggNOG" id="ENOG502RV59">
    <property type="taxonomic scope" value="Eukaryota"/>
</dbReference>
<evidence type="ECO:0000313" key="2">
    <source>
        <dbReference type="Proteomes" id="UP000016933"/>
    </source>
</evidence>
<feature type="non-terminal residue" evidence="1">
    <location>
        <position position="109"/>
    </location>
</feature>
<dbReference type="Proteomes" id="UP000016933">
    <property type="component" value="Unassembled WGS sequence"/>
</dbReference>
<proteinExistence type="predicted"/>